<reference evidence="2 3" key="1">
    <citation type="submission" date="2021-01" db="EMBL/GenBank/DDBJ databases">
        <title>Whole genome shotgun sequence of Catellatospora bangladeshensis NBRC 107357.</title>
        <authorList>
            <person name="Komaki H."/>
            <person name="Tamura T."/>
        </authorList>
    </citation>
    <scope>NUCLEOTIDE SEQUENCE [LARGE SCALE GENOMIC DNA]</scope>
    <source>
        <strain evidence="2 3">NBRC 107357</strain>
    </source>
</reference>
<keyword evidence="1" id="KW-0732">Signal</keyword>
<dbReference type="SUPFAM" id="SSF53850">
    <property type="entry name" value="Periplasmic binding protein-like II"/>
    <property type="match status" value="1"/>
</dbReference>
<dbReference type="PANTHER" id="PTHR42941:SF1">
    <property type="entry name" value="SLL1037 PROTEIN"/>
    <property type="match status" value="1"/>
</dbReference>
<comment type="caution">
    <text evidence="2">The sequence shown here is derived from an EMBL/GenBank/DDBJ whole genome shotgun (WGS) entry which is preliminary data.</text>
</comment>
<keyword evidence="3" id="KW-1185">Reference proteome</keyword>
<dbReference type="Gene3D" id="3.40.190.10">
    <property type="entry name" value="Periplasmic binding protein-like II"/>
    <property type="match status" value="2"/>
</dbReference>
<evidence type="ECO:0000313" key="2">
    <source>
        <dbReference type="EMBL" id="GIF83229.1"/>
    </source>
</evidence>
<dbReference type="Pfam" id="PF16868">
    <property type="entry name" value="NMT1_3"/>
    <property type="match status" value="1"/>
</dbReference>
<sequence length="324" mass="34093">MVTRRRLGLLLCALLLPAFAACTEDPAATAQAWHGGTLTIGTGPTNGVFNQIGGGYADIVNRHLEGYEALAPPTNGAGENLLRLASDDVQVAFTFADTAADAAAGRGSFEGKPVKFKALARIFNGYTHLVVRANSGITSIKQLKGKRVATGPQNSGTELVALRLLGAAGLDVKRDITQVSASLSQMANLMRAGDLDAMFYAAGLPTVGVQALFAQSPGMFTLLPTEELFLTMGKAYPDIYAPGKIPKAMYGLSADVTVVAVPNLIVVREDMPADLAFRLTQLIFDYQSELAAVHPEGDNISRDIAALVSPLQLHSGAGRFYGVS</sequence>
<feature type="signal peptide" evidence="1">
    <location>
        <begin position="1"/>
        <end position="20"/>
    </location>
</feature>
<organism evidence="2 3">
    <name type="scientific">Catellatospora bangladeshensis</name>
    <dbReference type="NCBI Taxonomy" id="310355"/>
    <lineage>
        <taxon>Bacteria</taxon>
        <taxon>Bacillati</taxon>
        <taxon>Actinomycetota</taxon>
        <taxon>Actinomycetes</taxon>
        <taxon>Micromonosporales</taxon>
        <taxon>Micromonosporaceae</taxon>
        <taxon>Catellatospora</taxon>
    </lineage>
</organism>
<dbReference type="Proteomes" id="UP000601223">
    <property type="component" value="Unassembled WGS sequence"/>
</dbReference>
<evidence type="ECO:0000313" key="3">
    <source>
        <dbReference type="Proteomes" id="UP000601223"/>
    </source>
</evidence>
<protein>
    <submittedName>
        <fullName evidence="2">C4-dicarboxylate ABC transporter substrate-binding protein</fullName>
    </submittedName>
</protein>
<proteinExistence type="predicted"/>
<feature type="chain" id="PRO_5035195939" evidence="1">
    <location>
        <begin position="21"/>
        <end position="324"/>
    </location>
</feature>
<dbReference type="PROSITE" id="PS51257">
    <property type="entry name" value="PROKAR_LIPOPROTEIN"/>
    <property type="match status" value="1"/>
</dbReference>
<name>A0A8J3JU63_9ACTN</name>
<gene>
    <name evidence="2" type="ORF">Cba03nite_45780</name>
</gene>
<dbReference type="EMBL" id="BONF01000027">
    <property type="protein sequence ID" value="GIF83229.1"/>
    <property type="molecule type" value="Genomic_DNA"/>
</dbReference>
<dbReference type="NCBIfam" id="TIGR02122">
    <property type="entry name" value="TRAP_TAXI"/>
    <property type="match status" value="1"/>
</dbReference>
<evidence type="ECO:0000256" key="1">
    <source>
        <dbReference type="SAM" id="SignalP"/>
    </source>
</evidence>
<dbReference type="AlphaFoldDB" id="A0A8J3JU63"/>
<dbReference type="InterPro" id="IPR011852">
    <property type="entry name" value="TRAP_TAXI"/>
</dbReference>
<dbReference type="PANTHER" id="PTHR42941">
    <property type="entry name" value="SLL1037 PROTEIN"/>
    <property type="match status" value="1"/>
</dbReference>
<accession>A0A8J3JU63</accession>